<dbReference type="SUPFAM" id="SSF50129">
    <property type="entry name" value="GroES-like"/>
    <property type="match status" value="1"/>
</dbReference>
<protein>
    <submittedName>
        <fullName evidence="1">Uncharacterized protein</fullName>
    </submittedName>
</protein>
<dbReference type="EMBL" id="BPVZ01000001">
    <property type="protein sequence ID" value="GKU85985.1"/>
    <property type="molecule type" value="Genomic_DNA"/>
</dbReference>
<dbReference type="InterPro" id="IPR011032">
    <property type="entry name" value="GroES-like_sf"/>
</dbReference>
<evidence type="ECO:0000313" key="1">
    <source>
        <dbReference type="EMBL" id="GKU85985.1"/>
    </source>
</evidence>
<dbReference type="Gene3D" id="3.90.180.10">
    <property type="entry name" value="Medium-chain alcohol dehydrogenases, catalytic domain"/>
    <property type="match status" value="1"/>
</dbReference>
<dbReference type="AlphaFoldDB" id="A0AAV5HGU0"/>
<dbReference type="InterPro" id="IPR052733">
    <property type="entry name" value="Chloroplast_QOR"/>
</dbReference>
<keyword evidence="2" id="KW-1185">Reference proteome</keyword>
<gene>
    <name evidence="1" type="ORF">SLEP1_g577</name>
</gene>
<organism evidence="1 2">
    <name type="scientific">Rubroshorea leprosula</name>
    <dbReference type="NCBI Taxonomy" id="152421"/>
    <lineage>
        <taxon>Eukaryota</taxon>
        <taxon>Viridiplantae</taxon>
        <taxon>Streptophyta</taxon>
        <taxon>Embryophyta</taxon>
        <taxon>Tracheophyta</taxon>
        <taxon>Spermatophyta</taxon>
        <taxon>Magnoliopsida</taxon>
        <taxon>eudicotyledons</taxon>
        <taxon>Gunneridae</taxon>
        <taxon>Pentapetalae</taxon>
        <taxon>rosids</taxon>
        <taxon>malvids</taxon>
        <taxon>Malvales</taxon>
        <taxon>Dipterocarpaceae</taxon>
        <taxon>Rubroshorea</taxon>
    </lineage>
</organism>
<evidence type="ECO:0000313" key="2">
    <source>
        <dbReference type="Proteomes" id="UP001054252"/>
    </source>
</evidence>
<sequence>MQPEPLRYGYGRRSHRVGPGVKDFKAGDKVVTYLGLEIGCGLAEYVVAEESMTVVKPPEVSAADAAALPVTALTAHQALTDSAEIKLDGSGKTPKGAALKSPFGVKYDVVIHCTSDIPWSTFEPNLSTEGKVTDLSPNLISYLIFKAKFLTFSKKQLAPIIIFSKRENIDFLVNLAKEGL</sequence>
<dbReference type="PANTHER" id="PTHR44013:SF1">
    <property type="entry name" value="ZINC-TYPE ALCOHOL DEHYDROGENASE-LIKE PROTEIN C16A3.02C"/>
    <property type="match status" value="1"/>
</dbReference>
<dbReference type="Proteomes" id="UP001054252">
    <property type="component" value="Unassembled WGS sequence"/>
</dbReference>
<name>A0AAV5HGU0_9ROSI</name>
<accession>A0AAV5HGU0</accession>
<proteinExistence type="predicted"/>
<dbReference type="PANTHER" id="PTHR44013">
    <property type="entry name" value="ZINC-TYPE ALCOHOL DEHYDROGENASE-LIKE PROTEIN C16A3.02C"/>
    <property type="match status" value="1"/>
</dbReference>
<comment type="caution">
    <text evidence="1">The sequence shown here is derived from an EMBL/GenBank/DDBJ whole genome shotgun (WGS) entry which is preliminary data.</text>
</comment>
<reference evidence="1 2" key="1">
    <citation type="journal article" date="2021" name="Commun. Biol.">
        <title>The genome of Shorea leprosula (Dipterocarpaceae) highlights the ecological relevance of drought in aseasonal tropical rainforests.</title>
        <authorList>
            <person name="Ng K.K.S."/>
            <person name="Kobayashi M.J."/>
            <person name="Fawcett J.A."/>
            <person name="Hatakeyama M."/>
            <person name="Paape T."/>
            <person name="Ng C.H."/>
            <person name="Ang C.C."/>
            <person name="Tnah L.H."/>
            <person name="Lee C.T."/>
            <person name="Nishiyama T."/>
            <person name="Sese J."/>
            <person name="O'Brien M.J."/>
            <person name="Copetti D."/>
            <person name="Mohd Noor M.I."/>
            <person name="Ong R.C."/>
            <person name="Putra M."/>
            <person name="Sireger I.Z."/>
            <person name="Indrioko S."/>
            <person name="Kosugi Y."/>
            <person name="Izuno A."/>
            <person name="Isagi Y."/>
            <person name="Lee S.L."/>
            <person name="Shimizu K.K."/>
        </authorList>
    </citation>
    <scope>NUCLEOTIDE SEQUENCE [LARGE SCALE GENOMIC DNA]</scope>
    <source>
        <strain evidence="1">214</strain>
    </source>
</reference>